<keyword evidence="2" id="KW-1185">Reference proteome</keyword>
<comment type="caution">
    <text evidence="1">The sequence shown here is derived from an EMBL/GenBank/DDBJ whole genome shotgun (WGS) entry which is preliminary data.</text>
</comment>
<evidence type="ECO:0000313" key="1">
    <source>
        <dbReference type="EMBL" id="RAN35313.1"/>
    </source>
</evidence>
<accession>A0A062U8A6</accession>
<name>A0A062U8A6_9PROT</name>
<evidence type="ECO:0008006" key="3">
    <source>
        <dbReference type="Google" id="ProtNLM"/>
    </source>
</evidence>
<proteinExistence type="predicted"/>
<dbReference type="STRING" id="1280941.HY2_06890"/>
<dbReference type="OrthoDB" id="7616949at2"/>
<protein>
    <recommendedName>
        <fullName evidence="3">Endonuclease/exonuclease/phosphatase domain-containing protein</fullName>
    </recommendedName>
</protein>
<dbReference type="eggNOG" id="COG3568">
    <property type="taxonomic scope" value="Bacteria"/>
</dbReference>
<dbReference type="SUPFAM" id="SSF56219">
    <property type="entry name" value="DNase I-like"/>
    <property type="match status" value="1"/>
</dbReference>
<dbReference type="RefSeq" id="WP_034823886.1">
    <property type="nucleotide sequence ID" value="NZ_AWFA01000002.1"/>
</dbReference>
<dbReference type="Proteomes" id="UP000249123">
    <property type="component" value="Unassembled WGS sequence"/>
</dbReference>
<evidence type="ECO:0000313" key="2">
    <source>
        <dbReference type="Proteomes" id="UP000249123"/>
    </source>
</evidence>
<dbReference type="Gene3D" id="3.60.10.10">
    <property type="entry name" value="Endonuclease/exonuclease/phosphatase"/>
    <property type="match status" value="1"/>
</dbReference>
<gene>
    <name evidence="1" type="ORF">HY3_08420</name>
</gene>
<reference evidence="1 2" key="1">
    <citation type="submission" date="2013-04" db="EMBL/GenBank/DDBJ databases">
        <title>Hyphomonas sp. T24B3 Genome Sequencing.</title>
        <authorList>
            <person name="Lai Q."/>
            <person name="Shao Z."/>
        </authorList>
    </citation>
    <scope>NUCLEOTIDE SEQUENCE [LARGE SCALE GENOMIC DNA]</scope>
    <source>
        <strain evidence="1 2">T24B3</strain>
    </source>
</reference>
<sequence length="350" mass="38166">MMRKLYIPTIAIGLAIVYLALAGCVTLTDKSIPVQQASPAIALKPASEPLTIMTWNIGYSGLGKESDFKADGGSMLRPPSKAIVRKNLEGIQGVLRERQPDVVLMQELAGPGFLTRGVNVLGGVKQALPDYSMFFSSDIRTRLFPGPLSLKHGLGTFLSVENDGTHIERIPEEPEAMMGLVRRRYHVQVTELTADGQDWALINVHLSAFDEGANTRMEQLTAVLNLAQSYYAAGKAVAVGGDWNMRLAPTDYAYTADDSAQFWIHDFPRDELDEGWQVAVDTSVPSVRTNEQPYTPGVNYTTNIDGLVVSPNVEIVSAEGLDLGFEYTDHQPVILKLRYRDGAAAPGSAQ</sequence>
<dbReference type="EMBL" id="AWFB01000005">
    <property type="protein sequence ID" value="RAN35313.1"/>
    <property type="molecule type" value="Genomic_DNA"/>
</dbReference>
<organism evidence="1 2">
    <name type="scientific">Hyphomonas pacifica</name>
    <dbReference type="NCBI Taxonomy" id="1280941"/>
    <lineage>
        <taxon>Bacteria</taxon>
        <taxon>Pseudomonadati</taxon>
        <taxon>Pseudomonadota</taxon>
        <taxon>Alphaproteobacteria</taxon>
        <taxon>Hyphomonadales</taxon>
        <taxon>Hyphomonadaceae</taxon>
        <taxon>Hyphomonas</taxon>
    </lineage>
</organism>
<dbReference type="PROSITE" id="PS51257">
    <property type="entry name" value="PROKAR_LIPOPROTEIN"/>
    <property type="match status" value="1"/>
</dbReference>
<dbReference type="AlphaFoldDB" id="A0A062U8A6"/>
<dbReference type="InterPro" id="IPR036691">
    <property type="entry name" value="Endo/exonu/phosph_ase_sf"/>
</dbReference>